<evidence type="ECO:0000256" key="7">
    <source>
        <dbReference type="PROSITE-ProRule" id="PRU00169"/>
    </source>
</evidence>
<dbReference type="SUPFAM" id="SSF52172">
    <property type="entry name" value="CheY-like"/>
    <property type="match status" value="2"/>
</dbReference>
<dbReference type="PANTHER" id="PTHR45339:SF1">
    <property type="entry name" value="HYBRID SIGNAL TRANSDUCTION HISTIDINE KINASE J"/>
    <property type="match status" value="1"/>
</dbReference>
<dbReference type="Pfam" id="PF00512">
    <property type="entry name" value="HisKA"/>
    <property type="match status" value="1"/>
</dbReference>
<dbReference type="Pfam" id="PF02518">
    <property type="entry name" value="HATPase_c"/>
    <property type="match status" value="1"/>
</dbReference>
<comment type="catalytic activity">
    <reaction evidence="1">
        <text>ATP + protein L-histidine = ADP + protein N-phospho-L-histidine.</text>
        <dbReference type="EC" id="2.7.13.3"/>
    </reaction>
</comment>
<evidence type="ECO:0000259" key="8">
    <source>
        <dbReference type="PROSITE" id="PS50109"/>
    </source>
</evidence>
<dbReference type="Gene3D" id="3.30.450.40">
    <property type="match status" value="1"/>
</dbReference>
<feature type="domain" description="Histidine kinase" evidence="8">
    <location>
        <begin position="598"/>
        <end position="822"/>
    </location>
</feature>
<dbReference type="SUPFAM" id="SSF55785">
    <property type="entry name" value="PYP-like sensor domain (PAS domain)"/>
    <property type="match status" value="3"/>
</dbReference>
<dbReference type="SUPFAM" id="SSF47384">
    <property type="entry name" value="Homodimeric domain of signal transducing histidine kinase"/>
    <property type="match status" value="1"/>
</dbReference>
<dbReference type="SMART" id="SM00388">
    <property type="entry name" value="HisKA"/>
    <property type="match status" value="1"/>
</dbReference>
<dbReference type="Pfam" id="PF01590">
    <property type="entry name" value="GAF"/>
    <property type="match status" value="1"/>
</dbReference>
<evidence type="ECO:0000256" key="3">
    <source>
        <dbReference type="ARBA" id="ARBA00022553"/>
    </source>
</evidence>
<name>A0ABY4XLL0_9BACT</name>
<dbReference type="InterPro" id="IPR011006">
    <property type="entry name" value="CheY-like_superfamily"/>
</dbReference>
<dbReference type="SMART" id="SM00448">
    <property type="entry name" value="REC"/>
    <property type="match status" value="2"/>
</dbReference>
<dbReference type="InterPro" id="IPR004358">
    <property type="entry name" value="Sig_transdc_His_kin-like_C"/>
</dbReference>
<dbReference type="InterPro" id="IPR003594">
    <property type="entry name" value="HATPase_dom"/>
</dbReference>
<evidence type="ECO:0000259" key="10">
    <source>
        <dbReference type="PROSITE" id="PS50112"/>
    </source>
</evidence>
<keyword evidence="12" id="KW-1185">Reference proteome</keyword>
<dbReference type="SMART" id="SM00387">
    <property type="entry name" value="HATPase_c"/>
    <property type="match status" value="1"/>
</dbReference>
<dbReference type="EMBL" id="CP098805">
    <property type="protein sequence ID" value="USJ31339.1"/>
    <property type="molecule type" value="Genomic_DNA"/>
</dbReference>
<dbReference type="InterPro" id="IPR013656">
    <property type="entry name" value="PAS_4"/>
</dbReference>
<dbReference type="PANTHER" id="PTHR45339">
    <property type="entry name" value="HYBRID SIGNAL TRANSDUCTION HISTIDINE KINASE J"/>
    <property type="match status" value="1"/>
</dbReference>
<protein>
    <recommendedName>
        <fullName evidence="2">histidine kinase</fullName>
        <ecNumber evidence="2">2.7.13.3</ecNumber>
    </recommendedName>
</protein>
<organism evidence="11 12">
    <name type="scientific">Dyadobacter chenhuakuii</name>
    <dbReference type="NCBI Taxonomy" id="2909339"/>
    <lineage>
        <taxon>Bacteria</taxon>
        <taxon>Pseudomonadati</taxon>
        <taxon>Bacteroidota</taxon>
        <taxon>Cytophagia</taxon>
        <taxon>Cytophagales</taxon>
        <taxon>Spirosomataceae</taxon>
        <taxon>Dyadobacter</taxon>
    </lineage>
</organism>
<feature type="modified residue" description="4-aspartylphosphate" evidence="7">
    <location>
        <position position="888"/>
    </location>
</feature>
<evidence type="ECO:0000256" key="4">
    <source>
        <dbReference type="ARBA" id="ARBA00022679"/>
    </source>
</evidence>
<dbReference type="EC" id="2.7.13.3" evidence="2"/>
<evidence type="ECO:0000313" key="12">
    <source>
        <dbReference type="Proteomes" id="UP001055420"/>
    </source>
</evidence>
<dbReference type="Gene3D" id="1.10.287.130">
    <property type="match status" value="1"/>
</dbReference>
<feature type="domain" description="Response regulatory" evidence="9">
    <location>
        <begin position="838"/>
        <end position="956"/>
    </location>
</feature>
<dbReference type="RefSeq" id="WP_235164392.1">
    <property type="nucleotide sequence ID" value="NZ_CP098805.1"/>
</dbReference>
<evidence type="ECO:0000313" key="11">
    <source>
        <dbReference type="EMBL" id="USJ31339.1"/>
    </source>
</evidence>
<dbReference type="SMART" id="SM00091">
    <property type="entry name" value="PAS"/>
    <property type="match status" value="2"/>
</dbReference>
<gene>
    <name evidence="11" type="ORF">NFI80_01080</name>
</gene>
<dbReference type="NCBIfam" id="TIGR00229">
    <property type="entry name" value="sensory_box"/>
    <property type="match status" value="2"/>
</dbReference>
<dbReference type="Gene3D" id="3.40.50.2300">
    <property type="match status" value="2"/>
</dbReference>
<dbReference type="PRINTS" id="PR00344">
    <property type="entry name" value="BCTRLSENSOR"/>
</dbReference>
<dbReference type="InterPro" id="IPR036890">
    <property type="entry name" value="HATPase_C_sf"/>
</dbReference>
<dbReference type="Pfam" id="PF08448">
    <property type="entry name" value="PAS_4"/>
    <property type="match status" value="2"/>
</dbReference>
<dbReference type="InterPro" id="IPR003661">
    <property type="entry name" value="HisK_dim/P_dom"/>
</dbReference>
<dbReference type="InterPro" id="IPR005467">
    <property type="entry name" value="His_kinase_dom"/>
</dbReference>
<keyword evidence="5" id="KW-0418">Kinase</keyword>
<dbReference type="CDD" id="cd00130">
    <property type="entry name" value="PAS"/>
    <property type="match status" value="2"/>
</dbReference>
<dbReference type="PROSITE" id="PS50110">
    <property type="entry name" value="RESPONSE_REGULATORY"/>
    <property type="match status" value="2"/>
</dbReference>
<feature type="domain" description="PAS" evidence="10">
    <location>
        <begin position="197"/>
        <end position="267"/>
    </location>
</feature>
<feature type="modified residue" description="4-aspartylphosphate" evidence="7">
    <location>
        <position position="1030"/>
    </location>
</feature>
<keyword evidence="4" id="KW-0808">Transferase</keyword>
<evidence type="ECO:0000256" key="1">
    <source>
        <dbReference type="ARBA" id="ARBA00000085"/>
    </source>
</evidence>
<dbReference type="InterPro" id="IPR029016">
    <property type="entry name" value="GAF-like_dom_sf"/>
</dbReference>
<dbReference type="InterPro" id="IPR036097">
    <property type="entry name" value="HisK_dim/P_sf"/>
</dbReference>
<dbReference type="InterPro" id="IPR003018">
    <property type="entry name" value="GAF"/>
</dbReference>
<proteinExistence type="predicted"/>
<keyword evidence="3 7" id="KW-0597">Phosphoprotein</keyword>
<evidence type="ECO:0000256" key="6">
    <source>
        <dbReference type="ARBA" id="ARBA00023012"/>
    </source>
</evidence>
<dbReference type="Gene3D" id="3.30.450.20">
    <property type="entry name" value="PAS domain"/>
    <property type="match status" value="3"/>
</dbReference>
<dbReference type="CDD" id="cd17546">
    <property type="entry name" value="REC_hyHK_CKI1_RcsC-like"/>
    <property type="match status" value="2"/>
</dbReference>
<dbReference type="Gene3D" id="3.30.565.10">
    <property type="entry name" value="Histidine kinase-like ATPase, C-terminal domain"/>
    <property type="match status" value="1"/>
</dbReference>
<dbReference type="SUPFAM" id="SSF55874">
    <property type="entry name" value="ATPase domain of HSP90 chaperone/DNA topoisomerase II/histidine kinase"/>
    <property type="match status" value="1"/>
</dbReference>
<dbReference type="SUPFAM" id="SSF55781">
    <property type="entry name" value="GAF domain-like"/>
    <property type="match status" value="1"/>
</dbReference>
<dbReference type="InterPro" id="IPR035965">
    <property type="entry name" value="PAS-like_dom_sf"/>
</dbReference>
<accession>A0ABY4XLL0</accession>
<evidence type="ECO:0000256" key="5">
    <source>
        <dbReference type="ARBA" id="ARBA00022777"/>
    </source>
</evidence>
<dbReference type="InterPro" id="IPR001789">
    <property type="entry name" value="Sig_transdc_resp-reg_receiver"/>
</dbReference>
<dbReference type="Proteomes" id="UP001055420">
    <property type="component" value="Chromosome"/>
</dbReference>
<evidence type="ECO:0000259" key="9">
    <source>
        <dbReference type="PROSITE" id="PS50110"/>
    </source>
</evidence>
<dbReference type="Pfam" id="PF00072">
    <property type="entry name" value="Response_reg"/>
    <property type="match status" value="2"/>
</dbReference>
<dbReference type="PROSITE" id="PS50112">
    <property type="entry name" value="PAS"/>
    <property type="match status" value="1"/>
</dbReference>
<dbReference type="CDD" id="cd00082">
    <property type="entry name" value="HisKA"/>
    <property type="match status" value="1"/>
</dbReference>
<dbReference type="InterPro" id="IPR000014">
    <property type="entry name" value="PAS"/>
</dbReference>
<evidence type="ECO:0000256" key="2">
    <source>
        <dbReference type="ARBA" id="ARBA00012438"/>
    </source>
</evidence>
<feature type="domain" description="Response regulatory" evidence="9">
    <location>
        <begin position="979"/>
        <end position="1097"/>
    </location>
</feature>
<dbReference type="CDD" id="cd16922">
    <property type="entry name" value="HATPase_EvgS-ArcB-TorS-like"/>
    <property type="match status" value="1"/>
</dbReference>
<dbReference type="PROSITE" id="PS50109">
    <property type="entry name" value="HIS_KIN"/>
    <property type="match status" value="1"/>
</dbReference>
<keyword evidence="6" id="KW-0902">Two-component regulatory system</keyword>
<sequence length="1104" mass="124274">MNEEVHDVDVEKNDAVPLSVLEQKRLKTLLSYSILDTAGQEEFDGLADLACLACEAPVCIITFIDQKRLWIKSSRGTQLSEIDRRTSFCQYTILQGSVFEIEDVSLDDRFRGNDLLNEQPDLRFYAGYPLTDPAGYPLGAICVLDNKVRKLTEVQSKSLQLIASQVMALVTYHKERMHAGIQRQGNDNAFIKEKTSSEEKLKSFFESSQGLMCTHDLDGNFTAVNSVGADLLGYTVEEFLKMNLLDVTPQKHRQGLRDYFQQITNSGKSSGLMTTVHKDGRQVIWSYRNALVMDGNGHGYVVGNCIDITQMHNQAKELLRTQQMLMQTSLIAGIGGWEYNLNEKELYWSDLASKIYQQDPDLKLNLDNVLNLYKDGESREKVIKAIADATNYGTAHDIEVQILTGKHEERWVRLVVNAEFRKGKCKKLYGTVQDIDEKKKTALQVEHTKEQLSMQQARLLAFVEHIPAVVAMLDNDIRYLAVSRKWEQEYGLRSQDIIGISHYDVFTDTDQEWKDIHRQALAGKRMLRGEQVSRPDGWSHDRYLTWEVWPWFQFDGAIGGIITLIQDVTEIELHRQELKTARHLAEQANMAKSEFLANMSHEIRTPLNGVIGFTDLVLKTHMSDTQKQYLSFVHQSANTLLSIINDILDFSKIEAGKLELDIDKYDIYEIAAQTADIISFQVQNKGLEMLLDIPACLPQYVWVDDIRLKQVLINLLSNAAKFTECGEIELKIEILDYRPENDDMITCRFIVRDTGIGIRKEKKAKIFEAFLQEDGSTTKRYGGTGLGLTISNQLLALMGSSLHLDSAVGVGSTLYFDLTMKSEAGDINPNQAITNIDRVLIVDDNTKSRQLIERMLAQLGIKSDQAENGAQALDILSADMAYNVALIDYHMLHMDGLETVRRIRQTLSAAQLPIILLNSSADDAVVLRASQELHINSRLMKPIKLGNIALSLANLSPVEPQQQTPAAAEEQGFTSKALTILVAEDHLINMILAKTVIKKLAVNATIWEAANGLEALALCQKQLPDLIFMDIQMPLMNGHEATSQIRKLPGADKVPIVALTAGNVMGEKERCLEAGMDDFVAKPFVQNAIWQVFERFLDLNDHSK</sequence>
<reference evidence="11" key="1">
    <citation type="submission" date="2022-06" db="EMBL/GenBank/DDBJ databases">
        <title>Novel species in genus Dyadobacter.</title>
        <authorList>
            <person name="Ma C."/>
        </authorList>
    </citation>
    <scope>NUCLEOTIDE SEQUENCE</scope>
    <source>
        <strain evidence="11">CY22</strain>
    </source>
</reference>